<evidence type="ECO:0000256" key="6">
    <source>
        <dbReference type="PIRSR" id="PIRSR037217-1"/>
    </source>
</evidence>
<dbReference type="Pfam" id="PF07687">
    <property type="entry name" value="M20_dimer"/>
    <property type="match status" value="1"/>
</dbReference>
<accession>A0A2V1E4T2</accession>
<gene>
    <name evidence="11" type="ORF">DM02DRAFT_611011</name>
</gene>
<evidence type="ECO:0000259" key="10">
    <source>
        <dbReference type="Pfam" id="PF07687"/>
    </source>
</evidence>
<keyword evidence="9" id="KW-0472">Membrane</keyword>
<feature type="region of interest" description="Disordered" evidence="8">
    <location>
        <begin position="53"/>
        <end position="72"/>
    </location>
</feature>
<evidence type="ECO:0000256" key="7">
    <source>
        <dbReference type="PIRSR" id="PIRSR037217-2"/>
    </source>
</evidence>
<dbReference type="PANTHER" id="PTHR45962">
    <property type="entry name" value="N-FATTY-ACYL-AMINO ACID SYNTHASE/HYDROLASE PM20D1"/>
    <property type="match status" value="1"/>
</dbReference>
<dbReference type="InterPro" id="IPR001261">
    <property type="entry name" value="ArgE/DapE_CS"/>
</dbReference>
<dbReference type="InterPro" id="IPR017141">
    <property type="entry name" value="Pept_M20_carboxypep"/>
</dbReference>
<dbReference type="SUPFAM" id="SSF53187">
    <property type="entry name" value="Zn-dependent exopeptidases"/>
    <property type="match status" value="1"/>
</dbReference>
<evidence type="ECO:0000256" key="3">
    <source>
        <dbReference type="ARBA" id="ARBA00022723"/>
    </source>
</evidence>
<keyword evidence="4" id="KW-0378">Hydrolase</keyword>
<dbReference type="GO" id="GO:0000328">
    <property type="term" value="C:fungal-type vacuole lumen"/>
    <property type="evidence" value="ECO:0007669"/>
    <property type="project" value="TreeGrafter"/>
</dbReference>
<keyword evidence="2" id="KW-0645">Protease</keyword>
<comment type="similarity">
    <text evidence="1">Belongs to the peptidase M20A family.</text>
</comment>
<feature type="binding site" evidence="7">
    <location>
        <position position="271"/>
    </location>
    <ligand>
        <name>Zn(2+)</name>
        <dbReference type="ChEBI" id="CHEBI:29105"/>
        <label>2</label>
    </ligand>
</feature>
<feature type="domain" description="Peptidase M20 dimerisation" evidence="10">
    <location>
        <begin position="289"/>
        <end position="451"/>
    </location>
</feature>
<evidence type="ECO:0000256" key="2">
    <source>
        <dbReference type="ARBA" id="ARBA00022670"/>
    </source>
</evidence>
<feature type="active site" description="Proton acceptor" evidence="6">
    <location>
        <position position="242"/>
    </location>
</feature>
<dbReference type="Gene3D" id="3.40.630.10">
    <property type="entry name" value="Zn peptidases"/>
    <property type="match status" value="1"/>
</dbReference>
<dbReference type="SUPFAM" id="SSF55031">
    <property type="entry name" value="Bacterial exopeptidase dimerisation domain"/>
    <property type="match status" value="1"/>
</dbReference>
<evidence type="ECO:0000256" key="1">
    <source>
        <dbReference type="ARBA" id="ARBA00006247"/>
    </source>
</evidence>
<dbReference type="Pfam" id="PF01546">
    <property type="entry name" value="Peptidase_M20"/>
    <property type="match status" value="1"/>
</dbReference>
<proteinExistence type="inferred from homology"/>
<keyword evidence="5 7" id="KW-0862">Zinc</keyword>
<keyword evidence="9" id="KW-1133">Transmembrane helix</keyword>
<dbReference type="EMBL" id="KZ805316">
    <property type="protein sequence ID" value="PVI05162.1"/>
    <property type="molecule type" value="Genomic_DNA"/>
</dbReference>
<dbReference type="CDD" id="cd05674">
    <property type="entry name" value="M20_yscS"/>
    <property type="match status" value="1"/>
</dbReference>
<dbReference type="InterPro" id="IPR047177">
    <property type="entry name" value="Pept_M20A"/>
</dbReference>
<keyword evidence="3 7" id="KW-0479">Metal-binding</keyword>
<evidence type="ECO:0000256" key="5">
    <source>
        <dbReference type="ARBA" id="ARBA00022833"/>
    </source>
</evidence>
<dbReference type="PROSITE" id="PS00759">
    <property type="entry name" value="ARGE_DAPE_CPG2_2"/>
    <property type="match status" value="1"/>
</dbReference>
<evidence type="ECO:0000256" key="8">
    <source>
        <dbReference type="SAM" id="MobiDB-lite"/>
    </source>
</evidence>
<feature type="binding site" evidence="7">
    <location>
        <position position="173"/>
    </location>
    <ligand>
        <name>Zn(2+)</name>
        <dbReference type="ChEBI" id="CHEBI:29105"/>
        <label>2</label>
    </ligand>
</feature>
<sequence>MAKNWGIQKVEQARYNNVSKNYNYLIKATIILLLTGLLFRNYILESLTLSWSPQPENPAKSEPKCPQVEPLYPSQTTKELDDLEDYLKSDSFRSKSIERLSGAVQIPTQSFDDSGNVGEDPRWDIFYSFADYLSTTFPLVHSTLQLEKVNTHALLFTWPGTNPKLKPTVLMAHQDVVPVPDSTVGQWTHPPFSGHFDGKFIWGRGSSDCKNQLIAALEAIESLIEAGYTPTRTVVLSLGFDEEISGQRGAGHLAKALIKKYGHHGAAVIVDEGMSVIENWDKAWAVPGVGEKGYVDVDVTVRMPGGHSSIPPEHNGIGVASELITIIEANPYEPYLDETNPYLALLRCGAEHAPSFPSKLRKLLNKRDHQSTCAKKHGKDDLANEAAKLGRGTKYLFTTSVAVDIINGGVKSNALPERTHFTVNHRINVGSSSEAIFKHITSLAAQVAKKYDLALIPFNGTETPSSITLSAHSTLLEPAPTSPTFESRLTPFDILSGTTRALYSTDVLVAPGIMTGNTDTRYYWDLSEHIFRYGPGWDKEQVGLGDIHTVDERIGIQGHIDGVRWFVQFLRNMDEAEL</sequence>
<name>A0A2V1E4T2_9PLEO</name>
<dbReference type="InterPro" id="IPR011650">
    <property type="entry name" value="Peptidase_M20_dimer"/>
</dbReference>
<keyword evidence="11" id="KW-0121">Carboxypeptidase</keyword>
<evidence type="ECO:0000256" key="4">
    <source>
        <dbReference type="ARBA" id="ARBA00022801"/>
    </source>
</evidence>
<feature type="binding site" evidence="7">
    <location>
        <position position="208"/>
    </location>
    <ligand>
        <name>Zn(2+)</name>
        <dbReference type="ChEBI" id="CHEBI:29105"/>
        <label>2</label>
    </ligand>
</feature>
<dbReference type="InterPro" id="IPR036264">
    <property type="entry name" value="Bact_exopeptidase_dim_dom"/>
</dbReference>
<feature type="active site" evidence="6">
    <location>
        <position position="175"/>
    </location>
</feature>
<keyword evidence="9" id="KW-0812">Transmembrane</keyword>
<dbReference type="PANTHER" id="PTHR45962:SF1">
    <property type="entry name" value="N-FATTY-ACYL-AMINO ACID SYNTHASE_HYDROLASE PM20D1"/>
    <property type="match status" value="1"/>
</dbReference>
<evidence type="ECO:0000313" key="11">
    <source>
        <dbReference type="EMBL" id="PVI05162.1"/>
    </source>
</evidence>
<dbReference type="InterPro" id="IPR002933">
    <property type="entry name" value="Peptidase_M20"/>
</dbReference>
<dbReference type="PIRSF" id="PIRSF037217">
    <property type="entry name" value="Carboxypeptidase_S"/>
    <property type="match status" value="1"/>
</dbReference>
<reference evidence="11 12" key="1">
    <citation type="journal article" date="2018" name="Sci. Rep.">
        <title>Comparative genomics provides insights into the lifestyle and reveals functional heterogeneity of dark septate endophytic fungi.</title>
        <authorList>
            <person name="Knapp D.G."/>
            <person name="Nemeth J.B."/>
            <person name="Barry K."/>
            <person name="Hainaut M."/>
            <person name="Henrissat B."/>
            <person name="Johnson J."/>
            <person name="Kuo A."/>
            <person name="Lim J.H.P."/>
            <person name="Lipzen A."/>
            <person name="Nolan M."/>
            <person name="Ohm R.A."/>
            <person name="Tamas L."/>
            <person name="Grigoriev I.V."/>
            <person name="Spatafora J.W."/>
            <person name="Nagy L.G."/>
            <person name="Kovacs G.M."/>
        </authorList>
    </citation>
    <scope>NUCLEOTIDE SEQUENCE [LARGE SCALE GENOMIC DNA]</scope>
    <source>
        <strain evidence="11 12">DSE2036</strain>
    </source>
</reference>
<dbReference type="Gene3D" id="1.10.150.900">
    <property type="match status" value="1"/>
</dbReference>
<dbReference type="STRING" id="97972.A0A2V1E4T2"/>
<dbReference type="GO" id="GO:0004181">
    <property type="term" value="F:metallocarboxypeptidase activity"/>
    <property type="evidence" value="ECO:0007669"/>
    <property type="project" value="InterPro"/>
</dbReference>
<dbReference type="GO" id="GO:0046872">
    <property type="term" value="F:metal ion binding"/>
    <property type="evidence" value="ECO:0007669"/>
    <property type="project" value="UniProtKB-KW"/>
</dbReference>
<evidence type="ECO:0000313" key="12">
    <source>
        <dbReference type="Proteomes" id="UP000244855"/>
    </source>
</evidence>
<dbReference type="Proteomes" id="UP000244855">
    <property type="component" value="Unassembled WGS sequence"/>
</dbReference>
<feature type="transmembrane region" description="Helical" evidence="9">
    <location>
        <begin position="24"/>
        <end position="43"/>
    </location>
</feature>
<dbReference type="OrthoDB" id="3064516at2759"/>
<dbReference type="FunFam" id="3.40.630.10:FF:000027">
    <property type="entry name" value="N-fatty-acyl-amino acid synthase/hydrolase PM20D1"/>
    <property type="match status" value="1"/>
</dbReference>
<protein>
    <submittedName>
        <fullName evidence="11">Carboxypeptidase S</fullName>
    </submittedName>
</protein>
<feature type="binding site" evidence="7">
    <location>
        <position position="243"/>
    </location>
    <ligand>
        <name>Zn(2+)</name>
        <dbReference type="ChEBI" id="CHEBI:29105"/>
        <label>1</label>
    </ligand>
</feature>
<dbReference type="AlphaFoldDB" id="A0A2V1E4T2"/>
<keyword evidence="12" id="KW-1185">Reference proteome</keyword>
<dbReference type="GO" id="GO:0051603">
    <property type="term" value="P:proteolysis involved in protein catabolic process"/>
    <property type="evidence" value="ECO:0007669"/>
    <property type="project" value="TreeGrafter"/>
</dbReference>
<feature type="binding site" evidence="7">
    <location>
        <position position="208"/>
    </location>
    <ligand>
        <name>Zn(2+)</name>
        <dbReference type="ChEBI" id="CHEBI:29105"/>
        <label>1</label>
    </ligand>
</feature>
<organism evidence="11 12">
    <name type="scientific">Periconia macrospinosa</name>
    <dbReference type="NCBI Taxonomy" id="97972"/>
    <lineage>
        <taxon>Eukaryota</taxon>
        <taxon>Fungi</taxon>
        <taxon>Dikarya</taxon>
        <taxon>Ascomycota</taxon>
        <taxon>Pezizomycotina</taxon>
        <taxon>Dothideomycetes</taxon>
        <taxon>Pleosporomycetidae</taxon>
        <taxon>Pleosporales</taxon>
        <taxon>Massarineae</taxon>
        <taxon>Periconiaceae</taxon>
        <taxon>Periconia</taxon>
    </lineage>
</organism>
<dbReference type="Gene3D" id="3.30.70.360">
    <property type="match status" value="1"/>
</dbReference>
<feature type="binding site" evidence="7">
    <location>
        <position position="548"/>
    </location>
    <ligand>
        <name>Zn(2+)</name>
        <dbReference type="ChEBI" id="CHEBI:29105"/>
        <label>1</label>
    </ligand>
</feature>
<evidence type="ECO:0000256" key="9">
    <source>
        <dbReference type="SAM" id="Phobius"/>
    </source>
</evidence>